<comment type="catalytic activity">
    <reaction evidence="11">
        <text>ATP + H2O = ADP + phosphate + H(+)</text>
        <dbReference type="Rhea" id="RHEA:13065"/>
        <dbReference type="ChEBI" id="CHEBI:15377"/>
        <dbReference type="ChEBI" id="CHEBI:15378"/>
        <dbReference type="ChEBI" id="CHEBI:30616"/>
        <dbReference type="ChEBI" id="CHEBI:43474"/>
        <dbReference type="ChEBI" id="CHEBI:456216"/>
    </reaction>
</comment>
<keyword evidence="5 11" id="KW-0347">Helicase</keyword>
<keyword evidence="15" id="KW-1185">Reference proteome</keyword>
<dbReference type="InterPro" id="IPR001650">
    <property type="entry name" value="Helicase_C-like"/>
</dbReference>
<dbReference type="PANTHER" id="PTHR13710:SF153">
    <property type="entry name" value="RECQ-LIKE DNA HELICASE BLM"/>
    <property type="match status" value="1"/>
</dbReference>
<organism evidence="14 15">
    <name type="scientific">Porites lobata</name>
    <dbReference type="NCBI Taxonomy" id="104759"/>
    <lineage>
        <taxon>Eukaryota</taxon>
        <taxon>Metazoa</taxon>
        <taxon>Cnidaria</taxon>
        <taxon>Anthozoa</taxon>
        <taxon>Hexacorallia</taxon>
        <taxon>Scleractinia</taxon>
        <taxon>Fungiina</taxon>
        <taxon>Poritidae</taxon>
        <taxon>Porites</taxon>
    </lineage>
</organism>
<accession>A0ABN8RYW8</accession>
<reference evidence="14 15" key="1">
    <citation type="submission" date="2022-05" db="EMBL/GenBank/DDBJ databases">
        <authorList>
            <consortium name="Genoscope - CEA"/>
            <person name="William W."/>
        </authorList>
    </citation>
    <scope>NUCLEOTIDE SEQUENCE [LARGE SCALE GENOMIC DNA]</scope>
</reference>
<comment type="subcellular location">
    <subcellularLocation>
        <location evidence="1 11">Nucleus</location>
    </subcellularLocation>
</comment>
<dbReference type="NCBIfam" id="TIGR00614">
    <property type="entry name" value="recQ_fam"/>
    <property type="match status" value="1"/>
</dbReference>
<keyword evidence="3 11" id="KW-0547">Nucleotide-binding</keyword>
<dbReference type="PANTHER" id="PTHR13710">
    <property type="entry name" value="DNA HELICASE RECQ FAMILY MEMBER"/>
    <property type="match status" value="1"/>
</dbReference>
<name>A0ABN8RYW8_9CNID</name>
<dbReference type="SMART" id="SM00490">
    <property type="entry name" value="HELICc"/>
    <property type="match status" value="1"/>
</dbReference>
<dbReference type="InterPro" id="IPR014001">
    <property type="entry name" value="Helicase_ATP-bd"/>
</dbReference>
<dbReference type="Proteomes" id="UP001159405">
    <property type="component" value="Unassembled WGS sequence"/>
</dbReference>
<evidence type="ECO:0000313" key="14">
    <source>
        <dbReference type="EMBL" id="CAH3184667.1"/>
    </source>
</evidence>
<evidence type="ECO:0000256" key="3">
    <source>
        <dbReference type="ARBA" id="ARBA00022741"/>
    </source>
</evidence>
<dbReference type="InterPro" id="IPR032284">
    <property type="entry name" value="RecQ_Zn-bd"/>
</dbReference>
<evidence type="ECO:0000256" key="8">
    <source>
        <dbReference type="ARBA" id="ARBA00023235"/>
    </source>
</evidence>
<evidence type="ECO:0000313" key="15">
    <source>
        <dbReference type="Proteomes" id="UP001159405"/>
    </source>
</evidence>
<dbReference type="EMBL" id="CALNXK010000395">
    <property type="protein sequence ID" value="CAH3184667.1"/>
    <property type="molecule type" value="Genomic_DNA"/>
</dbReference>
<dbReference type="Gene3D" id="3.40.50.300">
    <property type="entry name" value="P-loop containing nucleotide triphosphate hydrolases"/>
    <property type="match status" value="2"/>
</dbReference>
<comment type="catalytic activity">
    <reaction evidence="10 11">
        <text>Couples ATP hydrolysis with the unwinding of duplex DNA by translocating in the 3'-5' direction.</text>
        <dbReference type="EC" id="5.6.2.4"/>
    </reaction>
</comment>
<evidence type="ECO:0000259" key="13">
    <source>
        <dbReference type="PROSITE" id="PS51194"/>
    </source>
</evidence>
<comment type="similarity">
    <text evidence="2 11">Belongs to the helicase family. RecQ subfamily.</text>
</comment>
<sequence>MANTSDLDGALSTVCSRFTISCLNPYQKKAISEFVKGRSDIFVNLPTGYGKSLVYQALPTVFDSLTARSGHIVVVVSPLVNLMRDQVRSLRSIGISSVSLSDLQEGEAETVGKAAYSVVFGTPESWLKVERWRQVLSSPVYSEKLCCVAVDEAHVIKQWGTTTSNKMTAFRSVYADLHEIRTLAPSVKMIALTATATEETKKTIIDVLRLRNVCEVADSPNKGNVTYVVTYMPNDSDVQDYFNWIVEEVKQGKKEKTIVYCQTIKQCSFIYATVKYMLGHCMYEKGSKCPVLEMLHSCTPDDNKEAVLESFRKEDGPILLLVATIAFGMGVDCKGVHRTIHFGPSKNVEAFIQETGRAGCDGKASFSYLLYKGLMLNHVERDIKEYLKTKECRRKTLLKHFGSGNFTISGPLHTCCDNCAKRCDCSSEECSTYTLFIISDKENIDSSLQEKRKVKDSEKKQLKDLLTKYHKSLVMELLRKSAFGHVKSLTNLSSLLGFSELQIEQVVINCETLFSLEDVLRSIEIWDMRHAKKILDVLSDVFGDIDYSVLNMLHNTGVESDDEYDDDELLGEWAALAEDEELLNKLTNSFSFSEMDSTYQDAAQKSLDCSDVSPVALASLKNVNVG</sequence>
<evidence type="ECO:0000256" key="6">
    <source>
        <dbReference type="ARBA" id="ARBA00022840"/>
    </source>
</evidence>
<dbReference type="Pfam" id="PF16124">
    <property type="entry name" value="RecQ_Zn_bind"/>
    <property type="match status" value="1"/>
</dbReference>
<evidence type="ECO:0000256" key="11">
    <source>
        <dbReference type="RuleBase" id="RU364117"/>
    </source>
</evidence>
<dbReference type="EC" id="5.6.2.4" evidence="11"/>
<dbReference type="InterPro" id="IPR011545">
    <property type="entry name" value="DEAD/DEAH_box_helicase_dom"/>
</dbReference>
<dbReference type="SUPFAM" id="SSF52540">
    <property type="entry name" value="P-loop containing nucleoside triphosphate hydrolases"/>
    <property type="match status" value="1"/>
</dbReference>
<dbReference type="PROSITE" id="PS51192">
    <property type="entry name" value="HELICASE_ATP_BIND_1"/>
    <property type="match status" value="1"/>
</dbReference>
<keyword evidence="6 11" id="KW-0067">ATP-binding</keyword>
<evidence type="ECO:0000256" key="5">
    <source>
        <dbReference type="ARBA" id="ARBA00022806"/>
    </source>
</evidence>
<evidence type="ECO:0000259" key="12">
    <source>
        <dbReference type="PROSITE" id="PS51192"/>
    </source>
</evidence>
<feature type="domain" description="Helicase ATP-binding" evidence="12">
    <location>
        <begin position="32"/>
        <end position="214"/>
    </location>
</feature>
<keyword evidence="7" id="KW-0238">DNA-binding</keyword>
<evidence type="ECO:0000256" key="2">
    <source>
        <dbReference type="ARBA" id="ARBA00005446"/>
    </source>
</evidence>
<keyword evidence="9 11" id="KW-0539">Nucleus</keyword>
<evidence type="ECO:0000256" key="1">
    <source>
        <dbReference type="ARBA" id="ARBA00004123"/>
    </source>
</evidence>
<gene>
    <name evidence="14" type="ORF">PLOB_00030693</name>
</gene>
<dbReference type="PROSITE" id="PS51194">
    <property type="entry name" value="HELICASE_CTER"/>
    <property type="match status" value="1"/>
</dbReference>
<dbReference type="InterPro" id="IPR027417">
    <property type="entry name" value="P-loop_NTPase"/>
</dbReference>
<evidence type="ECO:0000256" key="7">
    <source>
        <dbReference type="ARBA" id="ARBA00023125"/>
    </source>
</evidence>
<evidence type="ECO:0000256" key="9">
    <source>
        <dbReference type="ARBA" id="ARBA00023242"/>
    </source>
</evidence>
<comment type="caution">
    <text evidence="14">The sequence shown here is derived from an EMBL/GenBank/DDBJ whole genome shotgun (WGS) entry which is preliminary data.</text>
</comment>
<evidence type="ECO:0000256" key="10">
    <source>
        <dbReference type="ARBA" id="ARBA00034617"/>
    </source>
</evidence>
<keyword evidence="8" id="KW-0413">Isomerase</keyword>
<dbReference type="InterPro" id="IPR004589">
    <property type="entry name" value="DNA_helicase_ATP-dep_RecQ"/>
</dbReference>
<protein>
    <recommendedName>
        <fullName evidence="11">ATP-dependent DNA helicase</fullName>
        <ecNumber evidence="11">5.6.2.4</ecNumber>
    </recommendedName>
</protein>
<feature type="domain" description="Helicase C-terminal" evidence="13">
    <location>
        <begin position="237"/>
        <end position="398"/>
    </location>
</feature>
<dbReference type="Pfam" id="PF00270">
    <property type="entry name" value="DEAD"/>
    <property type="match status" value="1"/>
</dbReference>
<dbReference type="Pfam" id="PF00271">
    <property type="entry name" value="Helicase_C"/>
    <property type="match status" value="1"/>
</dbReference>
<keyword evidence="4 11" id="KW-0378">Hydrolase</keyword>
<dbReference type="SMART" id="SM00487">
    <property type="entry name" value="DEXDc"/>
    <property type="match status" value="1"/>
</dbReference>
<proteinExistence type="inferred from homology"/>
<evidence type="ECO:0000256" key="4">
    <source>
        <dbReference type="ARBA" id="ARBA00022801"/>
    </source>
</evidence>